<dbReference type="GO" id="GO:0003677">
    <property type="term" value="F:DNA binding"/>
    <property type="evidence" value="ECO:0007669"/>
    <property type="project" value="UniProtKB-KW"/>
</dbReference>
<evidence type="ECO:0000256" key="2">
    <source>
        <dbReference type="ARBA" id="ARBA00023125"/>
    </source>
</evidence>
<evidence type="ECO:0000256" key="4">
    <source>
        <dbReference type="SAM" id="MobiDB-lite"/>
    </source>
</evidence>
<dbReference type="GO" id="GO:0005634">
    <property type="term" value="C:nucleus"/>
    <property type="evidence" value="ECO:0007669"/>
    <property type="project" value="UniProtKB-SubCell"/>
</dbReference>
<evidence type="ECO:0000256" key="3">
    <source>
        <dbReference type="ARBA" id="ARBA00023242"/>
    </source>
</evidence>
<dbReference type="PROSITE" id="PS00036">
    <property type="entry name" value="BZIP_BASIC"/>
    <property type="match status" value="1"/>
</dbReference>
<proteinExistence type="predicted"/>
<dbReference type="SUPFAM" id="SSF57959">
    <property type="entry name" value="Leucine zipper domain"/>
    <property type="match status" value="1"/>
</dbReference>
<dbReference type="Pfam" id="PF00170">
    <property type="entry name" value="bZIP_1"/>
    <property type="match status" value="1"/>
</dbReference>
<gene>
    <name evidence="6" type="ORF">DKX38_008037</name>
</gene>
<sequence>MDNRPLLPSNGGQGQQFRSRSGQESLYNLTFDEAHDQPGNVGEEPLNSMNIDELRNVISVEESQLMQNPPSSSSSSSSSFLGNFNLNGASSKKNIDEVWREIASQEHVNASDNQSAQKQLGETTLEDFLVRAGVISKGNQNGVFNHQPIMEVDPMAVVSHQTDLLQFRMADVQQQQQQQMTLLDSNFYTSEAVYENPVVNGGYSANQLPMTVKPGSATSSESQVAAEKKCRFTDEMMKKTIERRQKRMIKNRESAARSRARKQAYTNQLEHVVFHSRKTNNWLKKQKELDILLSSDLTPMPRFQLRRTFSASF</sequence>
<dbReference type="InterPro" id="IPR004827">
    <property type="entry name" value="bZIP"/>
</dbReference>
<dbReference type="CDD" id="cd14707">
    <property type="entry name" value="bZIP_plant_BZIP46"/>
    <property type="match status" value="1"/>
</dbReference>
<evidence type="ECO:0000259" key="5">
    <source>
        <dbReference type="PROSITE" id="PS50217"/>
    </source>
</evidence>
<dbReference type="InterPro" id="IPR043452">
    <property type="entry name" value="BZIP46-like"/>
</dbReference>
<dbReference type="GO" id="GO:0045893">
    <property type="term" value="P:positive regulation of DNA-templated transcription"/>
    <property type="evidence" value="ECO:0007669"/>
    <property type="project" value="InterPro"/>
</dbReference>
<protein>
    <recommendedName>
        <fullName evidence="5">BZIP domain-containing protein</fullName>
    </recommendedName>
</protein>
<dbReference type="PANTHER" id="PTHR22952:SF404">
    <property type="entry name" value="BZIP DOMAIN-CONTAINING PROTEIN"/>
    <property type="match status" value="1"/>
</dbReference>
<comment type="subcellular location">
    <subcellularLocation>
        <location evidence="1">Nucleus</location>
    </subcellularLocation>
</comment>
<evidence type="ECO:0000313" key="6">
    <source>
        <dbReference type="EMBL" id="KAB5557128.1"/>
    </source>
</evidence>
<keyword evidence="2" id="KW-0238">DNA-binding</keyword>
<keyword evidence="3" id="KW-0539">Nucleus</keyword>
<dbReference type="GO" id="GO:0003700">
    <property type="term" value="F:DNA-binding transcription factor activity"/>
    <property type="evidence" value="ECO:0007669"/>
    <property type="project" value="InterPro"/>
</dbReference>
<dbReference type="EMBL" id="VDCV01000005">
    <property type="protein sequence ID" value="KAB5557128.1"/>
    <property type="molecule type" value="Genomic_DNA"/>
</dbReference>
<accession>A0A5N5MQC0</accession>
<dbReference type="PANTHER" id="PTHR22952">
    <property type="entry name" value="CAMP-RESPONSE ELEMENT BINDING PROTEIN-RELATED"/>
    <property type="match status" value="1"/>
</dbReference>
<evidence type="ECO:0000256" key="1">
    <source>
        <dbReference type="ARBA" id="ARBA00004123"/>
    </source>
</evidence>
<evidence type="ECO:0000313" key="7">
    <source>
        <dbReference type="Proteomes" id="UP000326939"/>
    </source>
</evidence>
<dbReference type="InterPro" id="IPR046347">
    <property type="entry name" value="bZIP_sf"/>
</dbReference>
<comment type="caution">
    <text evidence="6">The sequence shown here is derived from an EMBL/GenBank/DDBJ whole genome shotgun (WGS) entry which is preliminary data.</text>
</comment>
<feature type="region of interest" description="Disordered" evidence="4">
    <location>
        <begin position="1"/>
        <end position="26"/>
    </location>
</feature>
<reference evidence="7" key="1">
    <citation type="journal article" date="2019" name="Gigascience">
        <title>De novo genome assembly of the endangered Acer yangbiense, a plant species with extremely small populations endemic to Yunnan Province, China.</title>
        <authorList>
            <person name="Yang J."/>
            <person name="Wariss H.M."/>
            <person name="Tao L."/>
            <person name="Zhang R."/>
            <person name="Yun Q."/>
            <person name="Hollingsworth P."/>
            <person name="Dao Z."/>
            <person name="Luo G."/>
            <person name="Guo H."/>
            <person name="Ma Y."/>
            <person name="Sun W."/>
        </authorList>
    </citation>
    <scope>NUCLEOTIDE SEQUENCE [LARGE SCALE GENOMIC DNA]</scope>
    <source>
        <strain evidence="7">cv. br00</strain>
    </source>
</reference>
<dbReference type="Proteomes" id="UP000326939">
    <property type="component" value="Chromosome 5"/>
</dbReference>
<feature type="compositionally biased region" description="Low complexity" evidence="4">
    <location>
        <begin position="15"/>
        <end position="25"/>
    </location>
</feature>
<organism evidence="6 7">
    <name type="scientific">Salix brachista</name>
    <dbReference type="NCBI Taxonomy" id="2182728"/>
    <lineage>
        <taxon>Eukaryota</taxon>
        <taxon>Viridiplantae</taxon>
        <taxon>Streptophyta</taxon>
        <taxon>Embryophyta</taxon>
        <taxon>Tracheophyta</taxon>
        <taxon>Spermatophyta</taxon>
        <taxon>Magnoliopsida</taxon>
        <taxon>eudicotyledons</taxon>
        <taxon>Gunneridae</taxon>
        <taxon>Pentapetalae</taxon>
        <taxon>rosids</taxon>
        <taxon>fabids</taxon>
        <taxon>Malpighiales</taxon>
        <taxon>Salicaceae</taxon>
        <taxon>Saliceae</taxon>
        <taxon>Salix</taxon>
    </lineage>
</organism>
<dbReference type="PROSITE" id="PS50217">
    <property type="entry name" value="BZIP"/>
    <property type="match status" value="1"/>
</dbReference>
<dbReference type="AlphaFoldDB" id="A0A5N5MQC0"/>
<dbReference type="FunFam" id="1.20.5.170:FF:000036">
    <property type="entry name" value="ABSCISIC ACID-INSENSITIVE 5-like protein 2"/>
    <property type="match status" value="1"/>
</dbReference>
<keyword evidence="7" id="KW-1185">Reference proteome</keyword>
<name>A0A5N5MQC0_9ROSI</name>
<feature type="domain" description="BZIP" evidence="5">
    <location>
        <begin position="241"/>
        <end position="286"/>
    </location>
</feature>
<dbReference type="SMART" id="SM00338">
    <property type="entry name" value="BRLZ"/>
    <property type="match status" value="1"/>
</dbReference>
<dbReference type="Gene3D" id="1.20.5.170">
    <property type="match status" value="1"/>
</dbReference>